<dbReference type="STRING" id="52441.SAMN05216302_101474"/>
<dbReference type="Proteomes" id="UP000199533">
    <property type="component" value="Unassembled WGS sequence"/>
</dbReference>
<protein>
    <submittedName>
        <fullName evidence="2">Peptidase M15</fullName>
    </submittedName>
</protein>
<dbReference type="EMBL" id="FOSP01000014">
    <property type="protein sequence ID" value="SFK75495.1"/>
    <property type="molecule type" value="Genomic_DNA"/>
</dbReference>
<dbReference type="RefSeq" id="WP_090699768.1">
    <property type="nucleotide sequence ID" value="NZ_FOSP01000014.1"/>
</dbReference>
<evidence type="ECO:0000313" key="2">
    <source>
        <dbReference type="EMBL" id="SFK75495.1"/>
    </source>
</evidence>
<dbReference type="OrthoDB" id="5242612at2"/>
<organism evidence="2 3">
    <name type="scientific">Nitrosomonas aestuarii</name>
    <dbReference type="NCBI Taxonomy" id="52441"/>
    <lineage>
        <taxon>Bacteria</taxon>
        <taxon>Pseudomonadati</taxon>
        <taxon>Pseudomonadota</taxon>
        <taxon>Betaproteobacteria</taxon>
        <taxon>Nitrosomonadales</taxon>
        <taxon>Nitrosomonadaceae</taxon>
        <taxon>Nitrosomonas</taxon>
    </lineage>
</organism>
<dbReference type="SUPFAM" id="SSF55166">
    <property type="entry name" value="Hedgehog/DD-peptidase"/>
    <property type="match status" value="1"/>
</dbReference>
<keyword evidence="3" id="KW-1185">Reference proteome</keyword>
<accession>A0A1I4C3I2</accession>
<proteinExistence type="predicted"/>
<dbReference type="InterPro" id="IPR013230">
    <property type="entry name" value="Peptidase_M15A_C"/>
</dbReference>
<reference evidence="3" key="1">
    <citation type="submission" date="2016-10" db="EMBL/GenBank/DDBJ databases">
        <authorList>
            <person name="Varghese N."/>
            <person name="Submissions S."/>
        </authorList>
    </citation>
    <scope>NUCLEOTIDE SEQUENCE [LARGE SCALE GENOMIC DNA]</scope>
    <source>
        <strain evidence="3">Nm69</strain>
    </source>
</reference>
<gene>
    <name evidence="2" type="ORF">SAMN05216302_101474</name>
</gene>
<dbReference type="AlphaFoldDB" id="A0A1I4C3I2"/>
<sequence length="166" mass="18774">MSMKLSDHFTLHELIRSQTATRLGIDNTPDANVVQNLKYLCVTILEPLRARYGQPFTPSSGYRSVGLNTTIGGSPKSQHMTGQAVDIEIPGVSNYDLALYASNNLDYDQIILEHFNPSDPHSGWVHISTTKHNNRRECLTYNRKHGYLKGFILTHEDMINARMMRA</sequence>
<feature type="domain" description="Peptidase M15A C-terminal" evidence="1">
    <location>
        <begin position="8"/>
        <end position="114"/>
    </location>
</feature>
<dbReference type="Gene3D" id="3.30.1380.10">
    <property type="match status" value="1"/>
</dbReference>
<name>A0A1I4C3I2_9PROT</name>
<dbReference type="InterPro" id="IPR009045">
    <property type="entry name" value="Zn_M74/Hedgehog-like"/>
</dbReference>
<dbReference type="Pfam" id="PF08291">
    <property type="entry name" value="Peptidase_M15_3"/>
    <property type="match status" value="1"/>
</dbReference>
<evidence type="ECO:0000259" key="1">
    <source>
        <dbReference type="Pfam" id="PF08291"/>
    </source>
</evidence>
<evidence type="ECO:0000313" key="3">
    <source>
        <dbReference type="Proteomes" id="UP000199533"/>
    </source>
</evidence>